<proteinExistence type="predicted"/>
<dbReference type="EMBL" id="BQKI01000081">
    <property type="protein sequence ID" value="GJN29662.1"/>
    <property type="molecule type" value="Genomic_DNA"/>
</dbReference>
<keyword evidence="1" id="KW-0472">Membrane</keyword>
<organism evidence="2 3">
    <name type="scientific">Eleusine coracana subsp. coracana</name>
    <dbReference type="NCBI Taxonomy" id="191504"/>
    <lineage>
        <taxon>Eukaryota</taxon>
        <taxon>Viridiplantae</taxon>
        <taxon>Streptophyta</taxon>
        <taxon>Embryophyta</taxon>
        <taxon>Tracheophyta</taxon>
        <taxon>Spermatophyta</taxon>
        <taxon>Magnoliopsida</taxon>
        <taxon>Liliopsida</taxon>
        <taxon>Poales</taxon>
        <taxon>Poaceae</taxon>
        <taxon>PACMAD clade</taxon>
        <taxon>Chloridoideae</taxon>
        <taxon>Cynodonteae</taxon>
        <taxon>Eleusininae</taxon>
        <taxon>Eleusine</taxon>
    </lineage>
</organism>
<dbReference type="AlphaFoldDB" id="A0AAV5F4T6"/>
<dbReference type="PANTHER" id="PTHR46610:SF11">
    <property type="entry name" value="PGG DOMAIN-CONTAINING PROTEIN"/>
    <property type="match status" value="1"/>
</dbReference>
<sequence>MAIIPPTKLGFGALTCNSGLAYAFSSIGTVFNSWGDAGSVLFVLAADAALLLLFLCLREFERVGRARGRNINTSWSQCGCSPRFSPGCSLQGWASDAARRGRGRLGDGGSHGCRRLLGTATAALDFDRHGLLTKLGLAALMCNSSLAIYRSRGDPGTGPANIKDVAMLSSTEVLMGKKGFKGSHNTPQTTLQRRLDCVAEGGAAFRGSRCRVRGAIAYRASAQIRRKL</sequence>
<name>A0AAV5F4T6_ELECO</name>
<keyword evidence="3" id="KW-1185">Reference proteome</keyword>
<dbReference type="Proteomes" id="UP001054889">
    <property type="component" value="Unassembled WGS sequence"/>
</dbReference>
<dbReference type="Pfam" id="PF20100">
    <property type="entry name" value="DUF6490"/>
    <property type="match status" value="1"/>
</dbReference>
<comment type="caution">
    <text evidence="2">The sequence shown here is derived from an EMBL/GenBank/DDBJ whole genome shotgun (WGS) entry which is preliminary data.</text>
</comment>
<protein>
    <submittedName>
        <fullName evidence="2">Uncharacterized protein</fullName>
    </submittedName>
</protein>
<reference evidence="2" key="1">
    <citation type="journal article" date="2018" name="DNA Res.">
        <title>Multiple hybrid de novo genome assembly of finger millet, an orphan allotetraploid crop.</title>
        <authorList>
            <person name="Hatakeyama M."/>
            <person name="Aluri S."/>
            <person name="Balachadran M.T."/>
            <person name="Sivarajan S.R."/>
            <person name="Patrignani A."/>
            <person name="Gruter S."/>
            <person name="Poveda L."/>
            <person name="Shimizu-Inatsugi R."/>
            <person name="Baeten J."/>
            <person name="Francoijs K.J."/>
            <person name="Nataraja K.N."/>
            <person name="Reddy Y.A.N."/>
            <person name="Phadnis S."/>
            <person name="Ravikumar R.L."/>
            <person name="Schlapbach R."/>
            <person name="Sreeman S.M."/>
            <person name="Shimizu K.K."/>
        </authorList>
    </citation>
    <scope>NUCLEOTIDE SEQUENCE</scope>
</reference>
<dbReference type="PANTHER" id="PTHR46610">
    <property type="entry name" value="OS05G0181300 PROTEIN"/>
    <property type="match status" value="1"/>
</dbReference>
<dbReference type="InterPro" id="IPR045501">
    <property type="entry name" value="DUF6490"/>
</dbReference>
<evidence type="ECO:0000313" key="2">
    <source>
        <dbReference type="EMBL" id="GJN29662.1"/>
    </source>
</evidence>
<keyword evidence="1" id="KW-1133">Transmembrane helix</keyword>
<evidence type="ECO:0000313" key="3">
    <source>
        <dbReference type="Proteomes" id="UP001054889"/>
    </source>
</evidence>
<keyword evidence="1" id="KW-0812">Transmembrane</keyword>
<gene>
    <name evidence="2" type="primary">gb17911</name>
    <name evidence="2" type="ORF">PR202_gb17911</name>
</gene>
<evidence type="ECO:0000256" key="1">
    <source>
        <dbReference type="SAM" id="Phobius"/>
    </source>
</evidence>
<feature type="transmembrane region" description="Helical" evidence="1">
    <location>
        <begin position="39"/>
        <end position="57"/>
    </location>
</feature>
<accession>A0AAV5F4T6</accession>
<reference evidence="2" key="2">
    <citation type="submission" date="2021-12" db="EMBL/GenBank/DDBJ databases">
        <title>Resequencing data analysis of finger millet.</title>
        <authorList>
            <person name="Hatakeyama M."/>
            <person name="Aluri S."/>
            <person name="Balachadran M.T."/>
            <person name="Sivarajan S.R."/>
            <person name="Poveda L."/>
            <person name="Shimizu-Inatsugi R."/>
            <person name="Schlapbach R."/>
            <person name="Sreeman S.M."/>
            <person name="Shimizu K.K."/>
        </authorList>
    </citation>
    <scope>NUCLEOTIDE SEQUENCE</scope>
</reference>